<dbReference type="Gene3D" id="3.80.10.10">
    <property type="entry name" value="Ribonuclease Inhibitor"/>
    <property type="match status" value="2"/>
</dbReference>
<dbReference type="Pfam" id="PF23559">
    <property type="entry name" value="WHD_DRP"/>
    <property type="match status" value="1"/>
</dbReference>
<dbReference type="PRINTS" id="PR00364">
    <property type="entry name" value="DISEASERSIST"/>
</dbReference>
<dbReference type="GO" id="GO:0016790">
    <property type="term" value="F:thiolester hydrolase activity"/>
    <property type="evidence" value="ECO:0007669"/>
    <property type="project" value="InterPro"/>
</dbReference>
<evidence type="ECO:0000256" key="1">
    <source>
        <dbReference type="ARBA" id="ARBA00008894"/>
    </source>
</evidence>
<dbReference type="Pfam" id="PF18052">
    <property type="entry name" value="Rx_N"/>
    <property type="match status" value="1"/>
</dbReference>
<dbReference type="SUPFAM" id="SSF52058">
    <property type="entry name" value="L domain-like"/>
    <property type="match status" value="1"/>
</dbReference>
<dbReference type="AlphaFoldDB" id="A0A4S4DLV9"/>
<feature type="region of interest" description="Disordered" evidence="8">
    <location>
        <begin position="907"/>
        <end position="937"/>
    </location>
</feature>
<keyword evidence="7" id="KW-0378">Hydrolase</keyword>
<keyword evidence="7" id="KW-0443">Lipid metabolism</keyword>
<dbReference type="Pfam" id="PF00931">
    <property type="entry name" value="NB-ARC"/>
    <property type="match status" value="1"/>
</dbReference>
<dbReference type="PANTHER" id="PTHR23155">
    <property type="entry name" value="DISEASE RESISTANCE PROTEIN RP"/>
    <property type="match status" value="1"/>
</dbReference>
<dbReference type="Pfam" id="PF01643">
    <property type="entry name" value="Acyl-ACP_TE"/>
    <property type="match status" value="1"/>
</dbReference>
<dbReference type="GO" id="GO:0051607">
    <property type="term" value="P:defense response to virus"/>
    <property type="evidence" value="ECO:0007669"/>
    <property type="project" value="UniProtKB-ARBA"/>
</dbReference>
<dbReference type="Gene3D" id="3.10.129.10">
    <property type="entry name" value="Hotdog Thioesterase"/>
    <property type="match status" value="1"/>
</dbReference>
<proteinExistence type="inferred from homology"/>
<comment type="similarity">
    <text evidence="7">Belongs to the acyl-ACP thioesterase family.</text>
</comment>
<keyword evidence="7" id="KW-0934">Plastid</keyword>
<dbReference type="EMBL" id="SDRB02010847">
    <property type="protein sequence ID" value="THG03909.1"/>
    <property type="molecule type" value="Genomic_DNA"/>
</dbReference>
<keyword evidence="3" id="KW-0677">Repeat</keyword>
<dbReference type="Proteomes" id="UP000306102">
    <property type="component" value="Unassembled WGS sequence"/>
</dbReference>
<keyword evidence="5" id="KW-0611">Plant defense</keyword>
<dbReference type="InterPro" id="IPR042197">
    <property type="entry name" value="Apaf_helical"/>
</dbReference>
<dbReference type="EC" id="3.1.2.-" evidence="7"/>
<evidence type="ECO:0000259" key="9">
    <source>
        <dbReference type="Pfam" id="PF00931"/>
    </source>
</evidence>
<keyword evidence="2" id="KW-0433">Leucine-rich repeat</keyword>
<comment type="subcellular location">
    <subcellularLocation>
        <location evidence="7">Plastid</location>
        <location evidence="7">Chloroplast</location>
    </subcellularLocation>
</comment>
<dbReference type="Gene3D" id="1.10.8.430">
    <property type="entry name" value="Helical domain of apoptotic protease-activating factors"/>
    <property type="match status" value="1"/>
</dbReference>
<comment type="function">
    <text evidence="7">Plays an essential role in chain termination during de novo fatty acid synthesis.</text>
</comment>
<dbReference type="GO" id="GO:0098542">
    <property type="term" value="P:defense response to other organism"/>
    <property type="evidence" value="ECO:0007669"/>
    <property type="project" value="TreeGrafter"/>
</dbReference>
<evidence type="ECO:0000259" key="10">
    <source>
        <dbReference type="Pfam" id="PF01643"/>
    </source>
</evidence>
<dbReference type="FunFam" id="1.10.10.10:FF:000322">
    <property type="entry name" value="Probable disease resistance protein At1g63360"/>
    <property type="match status" value="1"/>
</dbReference>
<dbReference type="GO" id="GO:0006633">
    <property type="term" value="P:fatty acid biosynthetic process"/>
    <property type="evidence" value="ECO:0007669"/>
    <property type="project" value="UniProtKB-KW"/>
</dbReference>
<evidence type="ECO:0000256" key="6">
    <source>
        <dbReference type="ARBA" id="ARBA00022840"/>
    </source>
</evidence>
<feature type="domain" description="NB-ARC" evidence="9">
    <location>
        <begin position="169"/>
        <end position="345"/>
    </location>
</feature>
<evidence type="ECO:0000259" key="11">
    <source>
        <dbReference type="Pfam" id="PF12590"/>
    </source>
</evidence>
<evidence type="ECO:0000259" key="12">
    <source>
        <dbReference type="Pfam" id="PF18052"/>
    </source>
</evidence>
<comment type="similarity">
    <text evidence="1">Belongs to the disease resistance NB-LRR family.</text>
</comment>
<organism evidence="15 16">
    <name type="scientific">Camellia sinensis var. sinensis</name>
    <name type="common">China tea</name>
    <dbReference type="NCBI Taxonomy" id="542762"/>
    <lineage>
        <taxon>Eukaryota</taxon>
        <taxon>Viridiplantae</taxon>
        <taxon>Streptophyta</taxon>
        <taxon>Embryophyta</taxon>
        <taxon>Tracheophyta</taxon>
        <taxon>Spermatophyta</taxon>
        <taxon>Magnoliopsida</taxon>
        <taxon>eudicotyledons</taxon>
        <taxon>Gunneridae</taxon>
        <taxon>Pentapetalae</taxon>
        <taxon>asterids</taxon>
        <taxon>Ericales</taxon>
        <taxon>Theaceae</taxon>
        <taxon>Camellia</taxon>
    </lineage>
</organism>
<keyword evidence="7" id="KW-0275">Fatty acid biosynthesis</keyword>
<dbReference type="InterPro" id="IPR002864">
    <property type="entry name" value="Acyl-ACP_thioesterase_NHD"/>
</dbReference>
<evidence type="ECO:0000256" key="5">
    <source>
        <dbReference type="ARBA" id="ARBA00022821"/>
    </source>
</evidence>
<feature type="domain" description="Acyl-ACP-thioesterase N-terminal" evidence="11">
    <location>
        <begin position="716"/>
        <end position="736"/>
    </location>
</feature>
<dbReference type="InterPro" id="IPR038005">
    <property type="entry name" value="RX-like_CC"/>
</dbReference>
<evidence type="ECO:0000313" key="15">
    <source>
        <dbReference type="EMBL" id="THG03909.1"/>
    </source>
</evidence>
<evidence type="ECO:0000259" key="14">
    <source>
        <dbReference type="Pfam" id="PF23598"/>
    </source>
</evidence>
<evidence type="ECO:0000256" key="2">
    <source>
        <dbReference type="ARBA" id="ARBA00022614"/>
    </source>
</evidence>
<name>A0A4S4DLV9_CAMSN</name>
<accession>A0A4S4DLV9</accession>
<feature type="domain" description="Disease resistance protein winged helix" evidence="13">
    <location>
        <begin position="428"/>
        <end position="498"/>
    </location>
</feature>
<dbReference type="Pfam" id="PF23598">
    <property type="entry name" value="LRR_14"/>
    <property type="match status" value="2"/>
</dbReference>
<dbReference type="InterPro" id="IPR036388">
    <property type="entry name" value="WH-like_DNA-bd_sf"/>
</dbReference>
<dbReference type="InterPro" id="IPR002182">
    <property type="entry name" value="NB-ARC"/>
</dbReference>
<reference evidence="15 16" key="1">
    <citation type="journal article" date="2018" name="Proc. Natl. Acad. Sci. U.S.A.">
        <title>Draft genome sequence of Camellia sinensis var. sinensis provides insights into the evolution of the tea genome and tea quality.</title>
        <authorList>
            <person name="Wei C."/>
            <person name="Yang H."/>
            <person name="Wang S."/>
            <person name="Zhao J."/>
            <person name="Liu C."/>
            <person name="Gao L."/>
            <person name="Xia E."/>
            <person name="Lu Y."/>
            <person name="Tai Y."/>
            <person name="She G."/>
            <person name="Sun J."/>
            <person name="Cao H."/>
            <person name="Tong W."/>
            <person name="Gao Q."/>
            <person name="Li Y."/>
            <person name="Deng W."/>
            <person name="Jiang X."/>
            <person name="Wang W."/>
            <person name="Chen Q."/>
            <person name="Zhang S."/>
            <person name="Li H."/>
            <person name="Wu J."/>
            <person name="Wang P."/>
            <person name="Li P."/>
            <person name="Shi C."/>
            <person name="Zheng F."/>
            <person name="Jian J."/>
            <person name="Huang B."/>
            <person name="Shan D."/>
            <person name="Shi M."/>
            <person name="Fang C."/>
            <person name="Yue Y."/>
            <person name="Li F."/>
            <person name="Li D."/>
            <person name="Wei S."/>
            <person name="Han B."/>
            <person name="Jiang C."/>
            <person name="Yin Y."/>
            <person name="Xia T."/>
            <person name="Zhang Z."/>
            <person name="Bennetzen J.L."/>
            <person name="Zhao S."/>
            <person name="Wan X."/>
        </authorList>
    </citation>
    <scope>NUCLEOTIDE SEQUENCE [LARGE SCALE GENOMIC DNA]</scope>
    <source>
        <strain evidence="16">cv. Shuchazao</strain>
        <tissue evidence="15">Leaf</tissue>
    </source>
</reference>
<keyword evidence="16" id="KW-1185">Reference proteome</keyword>
<protein>
    <recommendedName>
        <fullName evidence="7">Acyl-[acyl-carrier-protein] hydrolase</fullName>
        <ecNumber evidence="7">3.1.2.-</ecNumber>
    </recommendedName>
</protein>
<evidence type="ECO:0000256" key="8">
    <source>
        <dbReference type="SAM" id="MobiDB-lite"/>
    </source>
</evidence>
<evidence type="ECO:0000256" key="4">
    <source>
        <dbReference type="ARBA" id="ARBA00022741"/>
    </source>
</evidence>
<gene>
    <name evidence="15" type="ORF">TEA_006754</name>
</gene>
<dbReference type="InterPro" id="IPR041118">
    <property type="entry name" value="Rx_N"/>
</dbReference>
<sequence>MVDAIVSSVAQRLGNLLTEQVNFLRGVRDEVNSLKNKLEYMLCFLKDAEEKQDQDSRIRKWVSDIRDAAYEAEDIIDKFILKVGPKRTGFKACLRKYFCIYKQANKYGIGKEVQEWKNRLDEIDRNHEIFKIRNIEAAGEGSSSMNERFKQLRRTTPYEDDQHVVGFTKDVELLTSELLQETPHQRVISIAGMGGLGKTTLARKLYNSSSVGDKFECKGWVSVSKDYSIQDLLRRTIKSVKMPTTKGELEMLEKMGQEDLEGRLHELLKESRYLVVIDDVWDTDAWESLRRALPDNKKGSRVIITTRIKLVAKSSGDRTFVHELPFLQEEEGWELFCKKVFPNHDGAKDKTSHCPPSLEELARDMVRKCHGLPLAIVVLGGLLSRKQPDEWPKTKFESHALTRVTQILALSFNDLPHHLKSCFLYLGLFPEDFEIDAERLIRLWVAEGFIQAADGETLEETAAEHLNELIDRNLIQVAKRNWMRIGRCRVHDLLRDFAIEKSKELKFLHINDGNVHSALSPCKHRRLASHSGGLKRFDSFDHSSNLHLRTLLFFNSKNESAEIGELQFLYKKLRLLRVLDLEEISFNHSQEETEHISLLDAIEKLIHLRYFRISGSKKNKIPPSIGNLQTLQTLEFSGYYGSIMLPDEICNAKQLRHLIGCFKWPFRVENLTNLQTLNFIVVDDRMEFNPSWDLINLHVLCLVFDGESKGFTVDSIAEKQWMMLDWKPRRPDMLIDSFGFGKIVEDGFVFRQNFSIRSYEIGADRTASIETLMNHLQETALNHVKSAGLLGDGFGSTPEMCKKNLIWVVTKMQVLVDRYPTWKLMWCLAAKGYVKVILHVFTTPPCCRGLVDSLTLRNEWTCVIELIEFLWAMLNSPHVKGKLSCEHTLVGQQGSRLPTMSKKEAAEVKHGGYPSQQRKTTNQVKLGGHQPCQKSRMKALPPTPLGFTLDSIGRLRNLQKLFIFAKTVWNPTLQPLSHCQHLLQLKLHGHIRKLPTEMHEFLPNLKYLSLFGFEMGEDPMPSLEKLPKLTILDLFHHRVNKFVCTAGGFPQLEILILSYCVVEELQVDEGGMPLLRGLGLNNLERYISIPERLRSIPVPKNWATAEPDQENIAPKSTTTTTNKTDTVIATATNDSPLFHYCQALMESNYNR</sequence>
<dbReference type="PANTHER" id="PTHR23155:SF1193">
    <property type="entry name" value="DISEASE RESISTANCE PROTEIN RPP13-RELATED"/>
    <property type="match status" value="1"/>
</dbReference>
<dbReference type="CDD" id="cd14798">
    <property type="entry name" value="RX-CC_like"/>
    <property type="match status" value="1"/>
</dbReference>
<evidence type="ECO:0000313" key="16">
    <source>
        <dbReference type="Proteomes" id="UP000306102"/>
    </source>
</evidence>
<dbReference type="FunFam" id="3.10.129.10:FF:000151">
    <property type="entry name" value="Acyl-[acyl-carrier-protein] hydrolase"/>
    <property type="match status" value="1"/>
</dbReference>
<dbReference type="InterPro" id="IPR032675">
    <property type="entry name" value="LRR_dom_sf"/>
</dbReference>
<dbReference type="Pfam" id="PF12590">
    <property type="entry name" value="Acyl-thio_N"/>
    <property type="match status" value="1"/>
</dbReference>
<keyword evidence="6" id="KW-0067">ATP-binding</keyword>
<dbReference type="GO" id="GO:0005524">
    <property type="term" value="F:ATP binding"/>
    <property type="evidence" value="ECO:0007669"/>
    <property type="project" value="UniProtKB-KW"/>
</dbReference>
<dbReference type="FunFam" id="3.40.50.300:FF:001091">
    <property type="entry name" value="Probable disease resistance protein At1g61300"/>
    <property type="match status" value="1"/>
</dbReference>
<dbReference type="InterPro" id="IPR058922">
    <property type="entry name" value="WHD_DRP"/>
</dbReference>
<dbReference type="SUPFAM" id="SSF52540">
    <property type="entry name" value="P-loop containing nucleoside triphosphate hydrolases"/>
    <property type="match status" value="1"/>
</dbReference>
<dbReference type="InterPro" id="IPR029069">
    <property type="entry name" value="HotDog_dom_sf"/>
</dbReference>
<keyword evidence="4" id="KW-0547">Nucleotide-binding</keyword>
<feature type="domain" description="Acyl-ACP thioesterase N-terminal hotdog" evidence="10">
    <location>
        <begin position="748"/>
        <end position="823"/>
    </location>
</feature>
<dbReference type="Gene3D" id="1.20.5.4130">
    <property type="match status" value="1"/>
</dbReference>
<dbReference type="GO" id="GO:0043531">
    <property type="term" value="F:ADP binding"/>
    <property type="evidence" value="ECO:0007669"/>
    <property type="project" value="InterPro"/>
</dbReference>
<keyword evidence="7" id="KW-0276">Fatty acid metabolism</keyword>
<evidence type="ECO:0000259" key="13">
    <source>
        <dbReference type="Pfam" id="PF23559"/>
    </source>
</evidence>
<dbReference type="InterPro" id="IPR055414">
    <property type="entry name" value="LRR_R13L4/SHOC2-like"/>
</dbReference>
<keyword evidence="7" id="KW-0150">Chloroplast</keyword>
<dbReference type="Gene3D" id="1.10.10.10">
    <property type="entry name" value="Winged helix-like DNA-binding domain superfamily/Winged helix DNA-binding domain"/>
    <property type="match status" value="1"/>
</dbReference>
<feature type="domain" description="Disease resistance R13L4/SHOC-2-like LRR" evidence="14">
    <location>
        <begin position="549"/>
        <end position="707"/>
    </location>
</feature>
<dbReference type="GO" id="GO:0009507">
    <property type="term" value="C:chloroplast"/>
    <property type="evidence" value="ECO:0007669"/>
    <property type="project" value="UniProtKB-SubCell"/>
</dbReference>
<feature type="domain" description="Disease resistance N-terminal" evidence="12">
    <location>
        <begin position="5"/>
        <end position="87"/>
    </location>
</feature>
<evidence type="ECO:0000256" key="7">
    <source>
        <dbReference type="RuleBase" id="RU363096"/>
    </source>
</evidence>
<evidence type="ECO:0000256" key="3">
    <source>
        <dbReference type="ARBA" id="ARBA00022737"/>
    </source>
</evidence>
<dbReference type="SUPFAM" id="SSF54637">
    <property type="entry name" value="Thioesterase/thiol ester dehydrase-isomerase"/>
    <property type="match status" value="1"/>
</dbReference>
<dbReference type="InterPro" id="IPR044974">
    <property type="entry name" value="Disease_R_plants"/>
</dbReference>
<keyword evidence="7" id="KW-0444">Lipid biosynthesis</keyword>
<feature type="domain" description="Disease resistance R13L4/SHOC-2-like LRR" evidence="14">
    <location>
        <begin position="949"/>
        <end position="1081"/>
    </location>
</feature>
<feature type="compositionally biased region" description="Polar residues" evidence="8">
    <location>
        <begin position="914"/>
        <end position="924"/>
    </location>
</feature>
<dbReference type="InterPro" id="IPR027417">
    <property type="entry name" value="P-loop_NTPase"/>
</dbReference>
<dbReference type="Gene3D" id="3.40.50.300">
    <property type="entry name" value="P-loop containing nucleotide triphosphate hydrolases"/>
    <property type="match status" value="1"/>
</dbReference>
<dbReference type="InterPro" id="IPR021113">
    <property type="entry name" value="Acyl-ACP-thioesterase_N"/>
</dbReference>
<comment type="caution">
    <text evidence="15">The sequence shown here is derived from an EMBL/GenBank/DDBJ whole genome shotgun (WGS) entry which is preliminary data.</text>
</comment>